<evidence type="ECO:0000259" key="3">
    <source>
        <dbReference type="Pfam" id="PF13529"/>
    </source>
</evidence>
<dbReference type="NCBIfam" id="NF033920">
    <property type="entry name" value="C39_PA2778_fam"/>
    <property type="match status" value="1"/>
</dbReference>
<dbReference type="Gene3D" id="3.90.70.10">
    <property type="entry name" value="Cysteine proteinases"/>
    <property type="match status" value="1"/>
</dbReference>
<dbReference type="OrthoDB" id="5611441at2"/>
<dbReference type="CDD" id="cd02549">
    <property type="entry name" value="Peptidase_C39A"/>
    <property type="match status" value="1"/>
</dbReference>
<dbReference type="Pfam" id="PF13529">
    <property type="entry name" value="Peptidase_C39_2"/>
    <property type="match status" value="1"/>
</dbReference>
<evidence type="ECO:0000313" key="4">
    <source>
        <dbReference type="EMBL" id="ANF27578.1"/>
    </source>
</evidence>
<dbReference type="AlphaFoldDB" id="A0A172WVQ5"/>
<organism evidence="4 5">
    <name type="scientific">Stutzerimonas stutzeri</name>
    <name type="common">Pseudomonas stutzeri</name>
    <dbReference type="NCBI Taxonomy" id="316"/>
    <lineage>
        <taxon>Bacteria</taxon>
        <taxon>Pseudomonadati</taxon>
        <taxon>Pseudomonadota</taxon>
        <taxon>Gammaproteobacteria</taxon>
        <taxon>Pseudomonadales</taxon>
        <taxon>Pseudomonadaceae</taxon>
        <taxon>Stutzerimonas</taxon>
    </lineage>
</organism>
<feature type="compositionally biased region" description="Low complexity" evidence="1">
    <location>
        <begin position="302"/>
        <end position="315"/>
    </location>
</feature>
<feature type="domain" description="Peptidase C39-like" evidence="3">
    <location>
        <begin position="37"/>
        <end position="146"/>
    </location>
</feature>
<accession>A0A172WVQ5</accession>
<dbReference type="InterPro" id="IPR039563">
    <property type="entry name" value="Peptidase_C39_single_dom"/>
</dbReference>
<dbReference type="Gene3D" id="1.25.40.10">
    <property type="entry name" value="Tetratricopeptide repeat domain"/>
    <property type="match status" value="1"/>
</dbReference>
<name>A0A172WVQ5_STUST</name>
<dbReference type="PROSITE" id="PS51257">
    <property type="entry name" value="PROKAR_LIPOPROTEIN"/>
    <property type="match status" value="1"/>
</dbReference>
<gene>
    <name evidence="4" type="ORF">PS273GM_21800</name>
</gene>
<evidence type="ECO:0000313" key="5">
    <source>
        <dbReference type="Proteomes" id="UP000077787"/>
    </source>
</evidence>
<keyword evidence="2" id="KW-0732">Signal</keyword>
<dbReference type="SUPFAM" id="SSF48452">
    <property type="entry name" value="TPR-like"/>
    <property type="match status" value="1"/>
</dbReference>
<evidence type="ECO:0000256" key="2">
    <source>
        <dbReference type="SAM" id="SignalP"/>
    </source>
</evidence>
<proteinExistence type="predicted"/>
<evidence type="ECO:0000256" key="1">
    <source>
        <dbReference type="SAM" id="MobiDB-lite"/>
    </source>
</evidence>
<dbReference type="Proteomes" id="UP000077787">
    <property type="component" value="Chromosome"/>
</dbReference>
<reference evidence="4 5" key="1">
    <citation type="submission" date="2016-05" db="EMBL/GenBank/DDBJ databases">
        <title>Genome sequence of Pseudomonas stutzeri 273 and identification of the exopolysaccharide biosynthesis locus.</title>
        <authorList>
            <person name="Wu S."/>
            <person name="Sun C."/>
        </authorList>
    </citation>
    <scope>NUCLEOTIDE SEQUENCE [LARGE SCALE GENOMIC DNA]</scope>
    <source>
        <strain evidence="4 5">273</strain>
    </source>
</reference>
<sequence>MQRLLLLFAVLLLGACARTPIVPVGVAGLPEQVELDEVPFFPQEDYQCGPAALATMLTQRGIATRPEQLVERVYLPQRKGSLQVEMVAAARAHDLLVYPLEPRLEAVLTEVAAGNPVLVLQNLAFDRWPQWHFAVVVGYDLATQTLVLRSGTTRRWTGTFRQFERSWAKGKRWAVVTVSPDQLPRTAQEAVWLKAANDLEQIGRDGAALSAYETAAQHWSSGLSWFVLANARYALGDGHAAEQALRTSVQRDNSFAPAWFNLSQVMAERGCRIQASASHACAVQLAPKDRRFRAELPPGPDEPGACEAAPACPVQ</sequence>
<feature type="chain" id="PRO_5008002983" description="Peptidase C39-like domain-containing protein" evidence="2">
    <location>
        <begin position="18"/>
        <end position="315"/>
    </location>
</feature>
<dbReference type="RefSeq" id="WP_064482517.1">
    <property type="nucleotide sequence ID" value="NZ_CP015641.1"/>
</dbReference>
<protein>
    <recommendedName>
        <fullName evidence="3">Peptidase C39-like domain-containing protein</fullName>
    </recommendedName>
</protein>
<dbReference type="InterPro" id="IPR011990">
    <property type="entry name" value="TPR-like_helical_dom_sf"/>
</dbReference>
<dbReference type="EMBL" id="CP015641">
    <property type="protein sequence ID" value="ANF27578.1"/>
    <property type="molecule type" value="Genomic_DNA"/>
</dbReference>
<feature type="region of interest" description="Disordered" evidence="1">
    <location>
        <begin position="295"/>
        <end position="315"/>
    </location>
</feature>
<feature type="signal peptide" evidence="2">
    <location>
        <begin position="1"/>
        <end position="17"/>
    </location>
</feature>
<dbReference type="InterPro" id="IPR039564">
    <property type="entry name" value="Peptidase_C39-like"/>
</dbReference>